<organism evidence="1 2">
    <name type="scientific">Aspergillus kawachii</name>
    <name type="common">White koji mold</name>
    <name type="synonym">Aspergillus awamori var. kawachi</name>
    <dbReference type="NCBI Taxonomy" id="1069201"/>
    <lineage>
        <taxon>Eukaryota</taxon>
        <taxon>Fungi</taxon>
        <taxon>Dikarya</taxon>
        <taxon>Ascomycota</taxon>
        <taxon>Pezizomycotina</taxon>
        <taxon>Eurotiomycetes</taxon>
        <taxon>Eurotiomycetidae</taxon>
        <taxon>Eurotiales</taxon>
        <taxon>Aspergillaceae</taxon>
        <taxon>Aspergillus</taxon>
        <taxon>Aspergillus subgen. Circumdati</taxon>
    </lineage>
</organism>
<comment type="caution">
    <text evidence="1">The sequence shown here is derived from an EMBL/GenBank/DDBJ whole genome shotgun (WGS) entry which is preliminary data.</text>
</comment>
<sequence>MEGGESTSTGIEVLMNKMMSNNSVTGWQLQGINADSN</sequence>
<dbReference type="AlphaFoldDB" id="A0A146F8L5"/>
<accession>A0A146F8L5</accession>
<dbReference type="EMBL" id="BCWF01000016">
    <property type="protein sequence ID" value="GAT22604.1"/>
    <property type="molecule type" value="Genomic_DNA"/>
</dbReference>
<gene>
    <name evidence="1" type="ORF">RIB2604_01600190</name>
</gene>
<reference evidence="1 2" key="1">
    <citation type="journal article" date="2016" name="DNA Res.">
        <title>Genome sequence of Aspergillus luchuensis NBRC 4314.</title>
        <authorList>
            <person name="Yamada O."/>
            <person name="Machida M."/>
            <person name="Hosoyama A."/>
            <person name="Goto M."/>
            <person name="Takahashi T."/>
            <person name="Futagami T."/>
            <person name="Yamagata Y."/>
            <person name="Takeuchi M."/>
            <person name="Kobayashi T."/>
            <person name="Koike H."/>
            <person name="Abe K."/>
            <person name="Asai K."/>
            <person name="Arita M."/>
            <person name="Fujita N."/>
            <person name="Fukuda K."/>
            <person name="Higa K."/>
            <person name="Horikawa H."/>
            <person name="Ishikawa T."/>
            <person name="Jinno K."/>
            <person name="Kato Y."/>
            <person name="Kirimura K."/>
            <person name="Mizutani O."/>
            <person name="Nakasone K."/>
            <person name="Sano M."/>
            <person name="Shiraishi Y."/>
            <person name="Tsukahara M."/>
            <person name="Gomi K."/>
        </authorList>
    </citation>
    <scope>NUCLEOTIDE SEQUENCE [LARGE SCALE GENOMIC DNA]</scope>
    <source>
        <strain evidence="1 2">RIB 2604</strain>
    </source>
</reference>
<reference evidence="2" key="2">
    <citation type="submission" date="2016-02" db="EMBL/GenBank/DDBJ databases">
        <title>Genome sequencing of Aspergillus luchuensis NBRC 4314.</title>
        <authorList>
            <person name="Yamada O."/>
        </authorList>
    </citation>
    <scope>NUCLEOTIDE SEQUENCE [LARGE SCALE GENOMIC DNA]</scope>
    <source>
        <strain evidence="2">RIB 2604</strain>
    </source>
</reference>
<proteinExistence type="predicted"/>
<evidence type="ECO:0000313" key="2">
    <source>
        <dbReference type="Proteomes" id="UP000075230"/>
    </source>
</evidence>
<dbReference type="Proteomes" id="UP000075230">
    <property type="component" value="Unassembled WGS sequence"/>
</dbReference>
<evidence type="ECO:0000313" key="1">
    <source>
        <dbReference type="EMBL" id="GAT22604.1"/>
    </source>
</evidence>
<name>A0A146F8L5_ASPKA</name>
<protein>
    <submittedName>
        <fullName evidence="1">Heme a biosynthesis protein</fullName>
    </submittedName>
</protein>